<dbReference type="InterPro" id="IPR014729">
    <property type="entry name" value="Rossmann-like_a/b/a_fold"/>
</dbReference>
<gene>
    <name evidence="3" type="ORF">KLO01_32030</name>
</gene>
<dbReference type="Proteomes" id="UP000321793">
    <property type="component" value="Unassembled WGS sequence"/>
</dbReference>
<evidence type="ECO:0000313" key="3">
    <source>
        <dbReference type="EMBL" id="GEQ15156.1"/>
    </source>
</evidence>
<dbReference type="RefSeq" id="WP_147066991.1">
    <property type="nucleotide sequence ID" value="NZ_BAABDN010000002.1"/>
</dbReference>
<proteinExistence type="inferred from homology"/>
<dbReference type="AlphaFoldDB" id="A0A512T4K6"/>
<name>A0A512T4K6_9MICO</name>
<dbReference type="PANTHER" id="PTHR46268:SF6">
    <property type="entry name" value="UNIVERSAL STRESS PROTEIN UP12"/>
    <property type="match status" value="1"/>
</dbReference>
<dbReference type="Gene3D" id="3.40.50.620">
    <property type="entry name" value="HUPs"/>
    <property type="match status" value="2"/>
</dbReference>
<organism evidence="3 4">
    <name type="scientific">Knoellia locipacati</name>
    <dbReference type="NCBI Taxonomy" id="882824"/>
    <lineage>
        <taxon>Bacteria</taxon>
        <taxon>Bacillati</taxon>
        <taxon>Actinomycetota</taxon>
        <taxon>Actinomycetes</taxon>
        <taxon>Micrococcales</taxon>
        <taxon>Intrasporangiaceae</taxon>
        <taxon>Knoellia</taxon>
    </lineage>
</organism>
<dbReference type="InterPro" id="IPR006015">
    <property type="entry name" value="Universal_stress_UspA"/>
</dbReference>
<protein>
    <submittedName>
        <fullName evidence="3">Universal stress protein</fullName>
    </submittedName>
</protein>
<dbReference type="SUPFAM" id="SSF52402">
    <property type="entry name" value="Adenine nucleotide alpha hydrolases-like"/>
    <property type="match status" value="2"/>
</dbReference>
<sequence length="295" mass="30679">MSGITSPVRTERIVVGIDGSAHGWAALAWAAEHASRRSIPVHIIHAFAPDIPMLGFGSTDQTSIKNEGERLLTTARARAHAIDPTLTLTTSLPPGFASPALVKASHDATMVVLGAVGHGLLSRATIGAVAQQVAAHATCPVVIVGHEGHSETPHHRVVVGVDGSTPSAAALHSAFDYAASQESELVVVHAWEAKGPEDPTLKTDSSWPAYESDLEQRVDREIAASSAAHPAVKVRHEVVRDSPVAALIQAADTADLVVVGARGTGGFPGLHLGSVSSRLLGRTACPLVLVHPREL</sequence>
<comment type="caution">
    <text evidence="3">The sequence shown here is derived from an EMBL/GenBank/DDBJ whole genome shotgun (WGS) entry which is preliminary data.</text>
</comment>
<feature type="domain" description="UspA" evidence="2">
    <location>
        <begin position="11"/>
        <end position="144"/>
    </location>
</feature>
<dbReference type="PANTHER" id="PTHR46268">
    <property type="entry name" value="STRESS RESPONSE PROTEIN NHAX"/>
    <property type="match status" value="1"/>
</dbReference>
<accession>A0A512T4K6</accession>
<comment type="similarity">
    <text evidence="1">Belongs to the universal stress protein A family.</text>
</comment>
<keyword evidence="4" id="KW-1185">Reference proteome</keyword>
<dbReference type="OrthoDB" id="6174426at2"/>
<feature type="domain" description="UspA" evidence="2">
    <location>
        <begin position="155"/>
        <end position="291"/>
    </location>
</feature>
<evidence type="ECO:0000313" key="4">
    <source>
        <dbReference type="Proteomes" id="UP000321793"/>
    </source>
</evidence>
<reference evidence="3 4" key="1">
    <citation type="submission" date="2019-07" db="EMBL/GenBank/DDBJ databases">
        <title>Whole genome shotgun sequence of Knoellia locipacati NBRC 109775.</title>
        <authorList>
            <person name="Hosoyama A."/>
            <person name="Uohara A."/>
            <person name="Ohji S."/>
            <person name="Ichikawa N."/>
        </authorList>
    </citation>
    <scope>NUCLEOTIDE SEQUENCE [LARGE SCALE GENOMIC DNA]</scope>
    <source>
        <strain evidence="3 4">NBRC 109775</strain>
    </source>
</reference>
<dbReference type="PRINTS" id="PR01438">
    <property type="entry name" value="UNVRSLSTRESS"/>
</dbReference>
<dbReference type="InterPro" id="IPR006016">
    <property type="entry name" value="UspA"/>
</dbReference>
<dbReference type="Pfam" id="PF00582">
    <property type="entry name" value="Usp"/>
    <property type="match status" value="2"/>
</dbReference>
<dbReference type="EMBL" id="BKBA01000013">
    <property type="protein sequence ID" value="GEQ15156.1"/>
    <property type="molecule type" value="Genomic_DNA"/>
</dbReference>
<evidence type="ECO:0000256" key="1">
    <source>
        <dbReference type="ARBA" id="ARBA00008791"/>
    </source>
</evidence>
<evidence type="ECO:0000259" key="2">
    <source>
        <dbReference type="Pfam" id="PF00582"/>
    </source>
</evidence>